<evidence type="ECO:0000256" key="1">
    <source>
        <dbReference type="SAM" id="SignalP"/>
    </source>
</evidence>
<name>A0A4Z0L992_9FLAO</name>
<evidence type="ECO:0008006" key="4">
    <source>
        <dbReference type="Google" id="ProtNLM"/>
    </source>
</evidence>
<keyword evidence="3" id="KW-1185">Reference proteome</keyword>
<dbReference type="PROSITE" id="PS51257">
    <property type="entry name" value="PROKAR_LIPOPROTEIN"/>
    <property type="match status" value="1"/>
</dbReference>
<reference evidence="2 3" key="1">
    <citation type="submission" date="2019-04" db="EMBL/GenBank/DDBJ databases">
        <title>Flavobacterium sp. strain DS2-A Genome sequencing and assembly.</title>
        <authorList>
            <person name="Kim I."/>
        </authorList>
    </citation>
    <scope>NUCLEOTIDE SEQUENCE [LARGE SCALE GENOMIC DNA]</scope>
    <source>
        <strain evidence="2 3">DS2-A</strain>
    </source>
</reference>
<proteinExistence type="predicted"/>
<feature type="signal peptide" evidence="1">
    <location>
        <begin position="1"/>
        <end position="18"/>
    </location>
</feature>
<dbReference type="EMBL" id="SRLH01000002">
    <property type="protein sequence ID" value="TGD59035.1"/>
    <property type="molecule type" value="Genomic_DNA"/>
</dbReference>
<dbReference type="OrthoDB" id="9914696at2"/>
<accession>A0A4Z0L992</accession>
<gene>
    <name evidence="2" type="ORF">E4635_04070</name>
</gene>
<protein>
    <recommendedName>
        <fullName evidence="4">Cytochrome C551</fullName>
    </recommendedName>
</protein>
<dbReference type="RefSeq" id="WP_135525345.1">
    <property type="nucleotide sequence ID" value="NZ_SRLH01000002.1"/>
</dbReference>
<evidence type="ECO:0000313" key="2">
    <source>
        <dbReference type="EMBL" id="TGD59035.1"/>
    </source>
</evidence>
<evidence type="ECO:0000313" key="3">
    <source>
        <dbReference type="Proteomes" id="UP000297407"/>
    </source>
</evidence>
<dbReference type="Proteomes" id="UP000297407">
    <property type="component" value="Unassembled WGS sequence"/>
</dbReference>
<organism evidence="2 3">
    <name type="scientific">Flavobacterium humi</name>
    <dbReference type="NCBI Taxonomy" id="2562683"/>
    <lineage>
        <taxon>Bacteria</taxon>
        <taxon>Pseudomonadati</taxon>
        <taxon>Bacteroidota</taxon>
        <taxon>Flavobacteriia</taxon>
        <taxon>Flavobacteriales</taxon>
        <taxon>Flavobacteriaceae</taxon>
        <taxon>Flavobacterium</taxon>
    </lineage>
</organism>
<comment type="caution">
    <text evidence="2">The sequence shown here is derived from an EMBL/GenBank/DDBJ whole genome shotgun (WGS) entry which is preliminary data.</text>
</comment>
<sequence>MKKIVLIAALIVALGAFVTSCNKKVETSNDEQVATEQIAPEVVDSVKTDTVAPMVEPKDSISKK</sequence>
<keyword evidence="1" id="KW-0732">Signal</keyword>
<feature type="chain" id="PRO_5021431192" description="Cytochrome C551" evidence="1">
    <location>
        <begin position="19"/>
        <end position="64"/>
    </location>
</feature>
<dbReference type="AlphaFoldDB" id="A0A4Z0L992"/>